<dbReference type="PANTHER" id="PTHR30373">
    <property type="entry name" value="UPF0603 PROTEIN YGCG"/>
    <property type="match status" value="1"/>
</dbReference>
<gene>
    <name evidence="2" type="ORF">DI549_04525</name>
</gene>
<name>A0A2W5R3W9_ANCNO</name>
<evidence type="ECO:0000313" key="3">
    <source>
        <dbReference type="Proteomes" id="UP000248887"/>
    </source>
</evidence>
<proteinExistence type="predicted"/>
<keyword evidence="1" id="KW-0812">Transmembrane</keyword>
<dbReference type="Proteomes" id="UP000248887">
    <property type="component" value="Unassembled WGS sequence"/>
</dbReference>
<comment type="caution">
    <text evidence="2">The sequence shown here is derived from an EMBL/GenBank/DDBJ whole genome shotgun (WGS) entry which is preliminary data.</text>
</comment>
<dbReference type="Gene3D" id="3.10.310.50">
    <property type="match status" value="1"/>
</dbReference>
<evidence type="ECO:0008006" key="4">
    <source>
        <dbReference type="Google" id="ProtNLM"/>
    </source>
</evidence>
<evidence type="ECO:0000313" key="2">
    <source>
        <dbReference type="EMBL" id="PZQ84628.1"/>
    </source>
</evidence>
<reference evidence="2 3" key="1">
    <citation type="submission" date="2017-08" db="EMBL/GenBank/DDBJ databases">
        <title>Infants hospitalized years apart are colonized by the same room-sourced microbial strains.</title>
        <authorList>
            <person name="Brooks B."/>
            <person name="Olm M.R."/>
            <person name="Firek B.A."/>
            <person name="Baker R."/>
            <person name="Thomas B.C."/>
            <person name="Morowitz M.J."/>
            <person name="Banfield J.F."/>
        </authorList>
    </citation>
    <scope>NUCLEOTIDE SEQUENCE [LARGE SCALE GENOMIC DNA]</scope>
    <source>
        <strain evidence="2">S2_005_001_R2_27</strain>
    </source>
</reference>
<dbReference type="PANTHER" id="PTHR30373:SF8">
    <property type="entry name" value="BLL7265 PROTEIN"/>
    <property type="match status" value="1"/>
</dbReference>
<keyword evidence="1" id="KW-0472">Membrane</keyword>
<dbReference type="EMBL" id="QFQD01000008">
    <property type="protein sequence ID" value="PZQ84628.1"/>
    <property type="molecule type" value="Genomic_DNA"/>
</dbReference>
<keyword evidence="1" id="KW-1133">Transmembrane helix</keyword>
<sequence>MREPEAVLSEADATRLAEAVRRAEAQTSGEIRVVVSTRPLVPHFTYALIWAAVVALALPWPLAFLLPLSVPDVLALQAGCFVLLGALLAFTSLGARAVPRAVQHAAARGAALDHFLGFGIHQTHGRTGVLIFVALPEHRVEVVADEAIHASVGHEAWTDICGRVLAGSREGRLVDGLEAGIAEAGRLLALHAPREGADIDELPNHIVLL</sequence>
<dbReference type="AlphaFoldDB" id="A0A2W5R3W9"/>
<feature type="transmembrane region" description="Helical" evidence="1">
    <location>
        <begin position="46"/>
        <end position="68"/>
    </location>
</feature>
<protein>
    <recommendedName>
        <fullName evidence="4">TPM domain-containing protein</fullName>
    </recommendedName>
</protein>
<organism evidence="2 3">
    <name type="scientific">Ancylobacter novellus</name>
    <name type="common">Thiobacillus novellus</name>
    <dbReference type="NCBI Taxonomy" id="921"/>
    <lineage>
        <taxon>Bacteria</taxon>
        <taxon>Pseudomonadati</taxon>
        <taxon>Pseudomonadota</taxon>
        <taxon>Alphaproteobacteria</taxon>
        <taxon>Hyphomicrobiales</taxon>
        <taxon>Xanthobacteraceae</taxon>
        <taxon>Ancylobacter</taxon>
    </lineage>
</organism>
<accession>A0A2W5R3W9</accession>
<feature type="transmembrane region" description="Helical" evidence="1">
    <location>
        <begin position="74"/>
        <end position="95"/>
    </location>
</feature>
<evidence type="ECO:0000256" key="1">
    <source>
        <dbReference type="SAM" id="Phobius"/>
    </source>
</evidence>